<dbReference type="SUPFAM" id="SSF55729">
    <property type="entry name" value="Acyl-CoA N-acyltransferases (Nat)"/>
    <property type="match status" value="1"/>
</dbReference>
<evidence type="ECO:0000256" key="1">
    <source>
        <dbReference type="ARBA" id="ARBA00022679"/>
    </source>
</evidence>
<evidence type="ECO:0000259" key="3">
    <source>
        <dbReference type="PROSITE" id="PS51186"/>
    </source>
</evidence>
<dbReference type="InterPro" id="IPR000182">
    <property type="entry name" value="GNAT_dom"/>
</dbReference>
<accession>A0A512E010</accession>
<dbReference type="AlphaFoldDB" id="A0A512E010"/>
<name>A0A512E010_9PROT</name>
<proteinExistence type="predicted"/>
<dbReference type="EMBL" id="BJYZ01000035">
    <property type="protein sequence ID" value="GEO42064.1"/>
    <property type="molecule type" value="Genomic_DNA"/>
</dbReference>
<evidence type="ECO:0000313" key="5">
    <source>
        <dbReference type="Proteomes" id="UP000321523"/>
    </source>
</evidence>
<keyword evidence="1 4" id="KW-0808">Transferase</keyword>
<dbReference type="CDD" id="cd04301">
    <property type="entry name" value="NAT_SF"/>
    <property type="match status" value="1"/>
</dbReference>
<dbReference type="PANTHER" id="PTHR10545:SF42">
    <property type="entry name" value="ACETYLTRANSFERASE"/>
    <property type="match status" value="1"/>
</dbReference>
<dbReference type="InterPro" id="IPR016181">
    <property type="entry name" value="Acyl_CoA_acyltransferase"/>
</dbReference>
<evidence type="ECO:0000256" key="2">
    <source>
        <dbReference type="ARBA" id="ARBA00023315"/>
    </source>
</evidence>
<feature type="domain" description="N-acetyltransferase" evidence="3">
    <location>
        <begin position="15"/>
        <end position="159"/>
    </location>
</feature>
<dbReference type="Pfam" id="PF00583">
    <property type="entry name" value="Acetyltransf_1"/>
    <property type="match status" value="1"/>
</dbReference>
<sequence>MMTDPLQTKVSESQPVIRRLEPDDYGRWLPLWREYQRFYNADIPDETTQMTWRRLLDSREPMWGALALQGDRALGFVHWIYHRSCWTVGDYCYLQDLLVDSEARGQGLGRSLIGHVEREARSANCSRVYWLTQESNAQARILYDSVAENSGFIQYRKVL</sequence>
<keyword evidence="2" id="KW-0012">Acyltransferase</keyword>
<dbReference type="PROSITE" id="PS51186">
    <property type="entry name" value="GNAT"/>
    <property type="match status" value="1"/>
</dbReference>
<organism evidence="4 5">
    <name type="scientific">Skermanella aerolata</name>
    <dbReference type="NCBI Taxonomy" id="393310"/>
    <lineage>
        <taxon>Bacteria</taxon>
        <taxon>Pseudomonadati</taxon>
        <taxon>Pseudomonadota</taxon>
        <taxon>Alphaproteobacteria</taxon>
        <taxon>Rhodospirillales</taxon>
        <taxon>Azospirillaceae</taxon>
        <taxon>Skermanella</taxon>
    </lineage>
</organism>
<dbReference type="Gene3D" id="3.40.630.30">
    <property type="match status" value="1"/>
</dbReference>
<dbReference type="InterPro" id="IPR051016">
    <property type="entry name" value="Diverse_Substrate_AcTransf"/>
</dbReference>
<dbReference type="RefSeq" id="WP_244619702.1">
    <property type="nucleotide sequence ID" value="NZ_BJYZ01000035.1"/>
</dbReference>
<dbReference type="PANTHER" id="PTHR10545">
    <property type="entry name" value="DIAMINE N-ACETYLTRANSFERASE"/>
    <property type="match status" value="1"/>
</dbReference>
<protein>
    <submittedName>
        <fullName evidence="4">N-acetyltransferase</fullName>
    </submittedName>
</protein>
<dbReference type="GO" id="GO:0008080">
    <property type="term" value="F:N-acetyltransferase activity"/>
    <property type="evidence" value="ECO:0007669"/>
    <property type="project" value="TreeGrafter"/>
</dbReference>
<comment type="caution">
    <text evidence="4">The sequence shown here is derived from an EMBL/GenBank/DDBJ whole genome shotgun (WGS) entry which is preliminary data.</text>
</comment>
<evidence type="ECO:0000313" key="4">
    <source>
        <dbReference type="EMBL" id="GEO42064.1"/>
    </source>
</evidence>
<dbReference type="Proteomes" id="UP000321523">
    <property type="component" value="Unassembled WGS sequence"/>
</dbReference>
<reference evidence="4 5" key="1">
    <citation type="submission" date="2019-07" db="EMBL/GenBank/DDBJ databases">
        <title>Whole genome shotgun sequence of Skermanella aerolata NBRC 106429.</title>
        <authorList>
            <person name="Hosoyama A."/>
            <person name="Uohara A."/>
            <person name="Ohji S."/>
            <person name="Ichikawa N."/>
        </authorList>
    </citation>
    <scope>NUCLEOTIDE SEQUENCE [LARGE SCALE GENOMIC DNA]</scope>
    <source>
        <strain evidence="4 5">NBRC 106429</strain>
    </source>
</reference>
<keyword evidence="5" id="KW-1185">Reference proteome</keyword>
<gene>
    <name evidence="4" type="ORF">SAE02_62120</name>
</gene>